<protein>
    <submittedName>
        <fullName evidence="1">Uncharacterized protein</fullName>
    </submittedName>
</protein>
<evidence type="ECO:0000313" key="1">
    <source>
        <dbReference type="EMBL" id="KYD15840.1"/>
    </source>
</evidence>
<reference evidence="1 2" key="1">
    <citation type="submission" date="2016-01" db="EMBL/GenBank/DDBJ databases">
        <title>Draft Genome Sequences of Seven Thermophilic Sporeformers Isolated from Foods.</title>
        <authorList>
            <person name="Berendsen E.M."/>
            <person name="Wells-Bennik M.H."/>
            <person name="Krawcyk A.O."/>
            <person name="De Jong A."/>
            <person name="Holsappel S."/>
            <person name="Eijlander R.T."/>
            <person name="Kuipers O.P."/>
        </authorList>
    </citation>
    <scope>NUCLEOTIDE SEQUENCE [LARGE SCALE GENOMIC DNA]</scope>
    <source>
        <strain evidence="1 2">B4119</strain>
    </source>
</reference>
<dbReference type="AlphaFoldDB" id="A0A150LUB5"/>
<name>A0A150LUB5_9BACL</name>
<dbReference type="PATRIC" id="fig|81408.3.peg.3294"/>
<proteinExistence type="predicted"/>
<organism evidence="1 2">
    <name type="scientific">Saccharococcus caldoxylosilyticus</name>
    <dbReference type="NCBI Taxonomy" id="81408"/>
    <lineage>
        <taxon>Bacteria</taxon>
        <taxon>Bacillati</taxon>
        <taxon>Bacillota</taxon>
        <taxon>Bacilli</taxon>
        <taxon>Bacillales</taxon>
        <taxon>Anoxybacillaceae</taxon>
        <taxon>Saccharococcus</taxon>
    </lineage>
</organism>
<dbReference type="EMBL" id="LQYS01000037">
    <property type="protein sequence ID" value="KYD15840.1"/>
    <property type="molecule type" value="Genomic_DNA"/>
</dbReference>
<dbReference type="Proteomes" id="UP000075455">
    <property type="component" value="Unassembled WGS sequence"/>
</dbReference>
<sequence>MGRGWGTASSQYFLESRKVKLEKLRLFPFHAFFQEREPEKEKSIAKY</sequence>
<comment type="caution">
    <text evidence="1">The sequence shown here is derived from an EMBL/GenBank/DDBJ whole genome shotgun (WGS) entry which is preliminary data.</text>
</comment>
<gene>
    <name evidence="1" type="ORF">B4119_2268</name>
</gene>
<accession>A0A150LUB5</accession>
<evidence type="ECO:0000313" key="2">
    <source>
        <dbReference type="Proteomes" id="UP000075455"/>
    </source>
</evidence>